<dbReference type="SMART" id="SM00947">
    <property type="entry name" value="Pro_CA"/>
    <property type="match status" value="1"/>
</dbReference>
<feature type="binding site" evidence="2">
    <location>
        <position position="94"/>
    </location>
    <ligand>
        <name>Zn(2+)</name>
        <dbReference type="ChEBI" id="CHEBI:29105"/>
    </ligand>
</feature>
<evidence type="ECO:0000313" key="4">
    <source>
        <dbReference type="Proteomes" id="UP000075515"/>
    </source>
</evidence>
<keyword evidence="2" id="KW-0479">Metal-binding</keyword>
<dbReference type="InterPro" id="IPR001765">
    <property type="entry name" value="Carbonic_anhydrase"/>
</dbReference>
<evidence type="ECO:0000256" key="1">
    <source>
        <dbReference type="ARBA" id="ARBA00006217"/>
    </source>
</evidence>
<accession>A0A150SX05</accession>
<reference evidence="3 4" key="1">
    <citation type="submission" date="2014-02" db="EMBL/GenBank/DDBJ databases">
        <title>The small core and large imbalanced accessory genome model reveals a collaborative survival strategy of Sorangium cellulosum strains in nature.</title>
        <authorList>
            <person name="Han K."/>
            <person name="Peng R."/>
            <person name="Blom J."/>
            <person name="Li Y.-Z."/>
        </authorList>
    </citation>
    <scope>NUCLEOTIDE SEQUENCE [LARGE SCALE GENOMIC DNA]</scope>
    <source>
        <strain evidence="3 4">So0149</strain>
    </source>
</reference>
<protein>
    <recommendedName>
        <fullName evidence="5">Carbonic anhydrase</fullName>
    </recommendedName>
</protein>
<dbReference type="GO" id="GO:0008270">
    <property type="term" value="F:zinc ion binding"/>
    <property type="evidence" value="ECO:0007669"/>
    <property type="project" value="InterPro"/>
</dbReference>
<dbReference type="InterPro" id="IPR036874">
    <property type="entry name" value="Carbonic_anhydrase_sf"/>
</dbReference>
<evidence type="ECO:0008006" key="5">
    <source>
        <dbReference type="Google" id="ProtNLM"/>
    </source>
</evidence>
<dbReference type="EMBL" id="JEMC01001488">
    <property type="protein sequence ID" value="KYF96910.1"/>
    <property type="molecule type" value="Genomic_DNA"/>
</dbReference>
<name>A0A150SX05_SORCE</name>
<dbReference type="AlphaFoldDB" id="A0A150SX05"/>
<dbReference type="GO" id="GO:0004089">
    <property type="term" value="F:carbonate dehydratase activity"/>
    <property type="evidence" value="ECO:0007669"/>
    <property type="project" value="InterPro"/>
</dbReference>
<feature type="binding site" evidence="2">
    <location>
        <position position="97"/>
    </location>
    <ligand>
        <name>Zn(2+)</name>
        <dbReference type="ChEBI" id="CHEBI:29105"/>
    </ligand>
</feature>
<feature type="binding site" evidence="2">
    <location>
        <position position="36"/>
    </location>
    <ligand>
        <name>Zn(2+)</name>
        <dbReference type="ChEBI" id="CHEBI:29105"/>
    </ligand>
</feature>
<sequence length="200" mass="22307">MQRSYDTSLEGPASRRRRRIPATLDPGRTLLVSCFDAALPLERMGLSARGVSCAQVRSPAHLVAPWSDKVASENAPLLLSLSMRETHDVVICGHVQCAALEVLLDEERDRGAFGLMAQVPAARATMDLVRHNYGGLDRESLREVMAQENVLTQLDHLLTYPPLSRGDGPRVHAWLYDERDASLWGYSFEESQFAHQISLR</sequence>
<organism evidence="3 4">
    <name type="scientific">Sorangium cellulosum</name>
    <name type="common">Polyangium cellulosum</name>
    <dbReference type="NCBI Taxonomy" id="56"/>
    <lineage>
        <taxon>Bacteria</taxon>
        <taxon>Pseudomonadati</taxon>
        <taxon>Myxococcota</taxon>
        <taxon>Polyangia</taxon>
        <taxon>Polyangiales</taxon>
        <taxon>Polyangiaceae</taxon>
        <taxon>Sorangium</taxon>
    </lineage>
</organism>
<evidence type="ECO:0000313" key="3">
    <source>
        <dbReference type="EMBL" id="KYF96910.1"/>
    </source>
</evidence>
<comment type="caution">
    <text evidence="3">The sequence shown here is derived from an EMBL/GenBank/DDBJ whole genome shotgun (WGS) entry which is preliminary data.</text>
</comment>
<comment type="similarity">
    <text evidence="1">Belongs to the beta-class carbonic anhydrase family.</text>
</comment>
<evidence type="ECO:0000256" key="2">
    <source>
        <dbReference type="PIRSR" id="PIRSR601765-1"/>
    </source>
</evidence>
<dbReference type="Proteomes" id="UP000075515">
    <property type="component" value="Unassembled WGS sequence"/>
</dbReference>
<dbReference type="Pfam" id="PF00484">
    <property type="entry name" value="Pro_CA"/>
    <property type="match status" value="1"/>
</dbReference>
<comment type="cofactor">
    <cofactor evidence="2">
        <name>Zn(2+)</name>
        <dbReference type="ChEBI" id="CHEBI:29105"/>
    </cofactor>
    <text evidence="2">Binds 1 zinc ion per subunit.</text>
</comment>
<proteinExistence type="inferred from homology"/>
<feature type="binding site" evidence="2">
    <location>
        <position position="34"/>
    </location>
    <ligand>
        <name>Zn(2+)</name>
        <dbReference type="ChEBI" id="CHEBI:29105"/>
    </ligand>
</feature>
<keyword evidence="2" id="KW-0862">Zinc</keyword>
<dbReference type="Gene3D" id="3.40.1050.10">
    <property type="entry name" value="Carbonic anhydrase"/>
    <property type="match status" value="1"/>
</dbReference>
<gene>
    <name evidence="3" type="ORF">BE18_49525</name>
</gene>
<dbReference type="SUPFAM" id="SSF53056">
    <property type="entry name" value="beta-carbonic anhydrase, cab"/>
    <property type="match status" value="1"/>
</dbReference>